<accession>A0A6M1TTP9</accession>
<dbReference type="AlphaFoldDB" id="A0A6M1TTP9"/>
<proteinExistence type="predicted"/>
<reference evidence="1 2" key="1">
    <citation type="submission" date="2020-02" db="EMBL/GenBank/DDBJ databases">
        <title>Rhodobacter translucens sp. nov., a novel bacterium isolated from activated sludge.</title>
        <authorList>
            <person name="Liu J."/>
        </authorList>
    </citation>
    <scope>NUCLEOTIDE SEQUENCE [LARGE SCALE GENOMIC DNA]</scope>
    <source>
        <strain evidence="1 2">HX-7-19</strain>
    </source>
</reference>
<organism evidence="1 2">
    <name type="scientific">Paragemmobacter kunshanensis</name>
    <dbReference type="NCBI Taxonomy" id="2583234"/>
    <lineage>
        <taxon>Bacteria</taxon>
        <taxon>Pseudomonadati</taxon>
        <taxon>Pseudomonadota</taxon>
        <taxon>Alphaproteobacteria</taxon>
        <taxon>Rhodobacterales</taxon>
        <taxon>Paracoccaceae</taxon>
        <taxon>Paragemmobacter</taxon>
    </lineage>
</organism>
<dbReference type="RefSeq" id="WP_165050072.1">
    <property type="nucleotide sequence ID" value="NZ_JAALFE010000010.1"/>
</dbReference>
<keyword evidence="2" id="KW-1185">Reference proteome</keyword>
<dbReference type="EMBL" id="JAALFE010000010">
    <property type="protein sequence ID" value="NGQ91480.1"/>
    <property type="molecule type" value="Genomic_DNA"/>
</dbReference>
<protein>
    <submittedName>
        <fullName evidence="1">Uncharacterized protein</fullName>
    </submittedName>
</protein>
<name>A0A6M1TTP9_9RHOB</name>
<evidence type="ECO:0000313" key="1">
    <source>
        <dbReference type="EMBL" id="NGQ91480.1"/>
    </source>
</evidence>
<gene>
    <name evidence="1" type="ORF">G5V65_11285</name>
</gene>
<dbReference type="Proteomes" id="UP000474758">
    <property type="component" value="Unassembled WGS sequence"/>
</dbReference>
<sequence>MPHRDDTDRFCTVCKGKRHLIDASRDDYGYSARSFTTCWACTTASEPEATHSKDDLIDAAVARMAADAGMTIPAFRQHQWNLMHGEEA</sequence>
<comment type="caution">
    <text evidence="1">The sequence shown here is derived from an EMBL/GenBank/DDBJ whole genome shotgun (WGS) entry which is preliminary data.</text>
</comment>
<evidence type="ECO:0000313" key="2">
    <source>
        <dbReference type="Proteomes" id="UP000474758"/>
    </source>
</evidence>